<keyword evidence="3" id="KW-0436">Ligase</keyword>
<keyword evidence="5" id="KW-0067">ATP-binding</keyword>
<dbReference type="GO" id="GO:0005524">
    <property type="term" value="F:ATP binding"/>
    <property type="evidence" value="ECO:0007669"/>
    <property type="project" value="UniProtKB-KW"/>
</dbReference>
<dbReference type="Pfam" id="PF03951">
    <property type="entry name" value="Gln-synt_N"/>
    <property type="match status" value="1"/>
</dbReference>
<dbReference type="SUPFAM" id="SSF54368">
    <property type="entry name" value="Glutamine synthetase, N-terminal domain"/>
    <property type="match status" value="1"/>
</dbReference>
<dbReference type="InterPro" id="IPR036651">
    <property type="entry name" value="Gln_synt_N_sf"/>
</dbReference>
<comment type="similarity">
    <text evidence="1 6">Belongs to the glutamine synthetase family.</text>
</comment>
<dbReference type="SUPFAM" id="SSF55931">
    <property type="entry name" value="Glutamine synthetase/guanido kinase"/>
    <property type="match status" value="1"/>
</dbReference>
<reference evidence="8" key="1">
    <citation type="submission" date="2025-08" db="UniProtKB">
        <authorList>
            <consortium name="Ensembl"/>
        </authorList>
    </citation>
    <scope>IDENTIFICATION</scope>
</reference>
<dbReference type="GO" id="GO:0004356">
    <property type="term" value="F:glutamine synthetase activity"/>
    <property type="evidence" value="ECO:0007669"/>
    <property type="project" value="UniProtKB-EC"/>
</dbReference>
<dbReference type="PROSITE" id="PS00180">
    <property type="entry name" value="GLNA_1"/>
    <property type="match status" value="1"/>
</dbReference>
<keyword evidence="4" id="KW-0547">Nucleotide-binding</keyword>
<name>A0A8D2MNF3_ZONAL</name>
<evidence type="ECO:0000256" key="5">
    <source>
        <dbReference type="ARBA" id="ARBA00022840"/>
    </source>
</evidence>
<dbReference type="InterPro" id="IPR027302">
    <property type="entry name" value="Gln_synth_N_conserv_site"/>
</dbReference>
<protein>
    <recommendedName>
        <fullName evidence="2">glutamine synthetase</fullName>
        <ecNumber evidence="2">6.3.1.2</ecNumber>
    </recommendedName>
</protein>
<evidence type="ECO:0000313" key="8">
    <source>
        <dbReference type="Ensembl" id="ENSZALP00000011321.1"/>
    </source>
</evidence>
<reference evidence="8" key="2">
    <citation type="submission" date="2025-09" db="UniProtKB">
        <authorList>
            <consortium name="Ensembl"/>
        </authorList>
    </citation>
    <scope>IDENTIFICATION</scope>
</reference>
<dbReference type="Ensembl" id="ENSZALT00000015666.1">
    <property type="protein sequence ID" value="ENSZALP00000011321.1"/>
    <property type="gene ID" value="ENSZALG00000009568.1"/>
</dbReference>
<evidence type="ECO:0000256" key="2">
    <source>
        <dbReference type="ARBA" id="ARBA00012937"/>
    </source>
</evidence>
<dbReference type="InterPro" id="IPR050292">
    <property type="entry name" value="Glutamine_Synthetase"/>
</dbReference>
<evidence type="ECO:0000256" key="6">
    <source>
        <dbReference type="PROSITE-ProRule" id="PRU01330"/>
    </source>
</evidence>
<dbReference type="FunFam" id="3.10.20.70:FF:000004">
    <property type="entry name" value="Glutamine synthetase"/>
    <property type="match status" value="1"/>
</dbReference>
<dbReference type="PROSITE" id="PS51986">
    <property type="entry name" value="GS_BETA_GRASP"/>
    <property type="match status" value="1"/>
</dbReference>
<accession>A0A8D2MNF3</accession>
<evidence type="ECO:0000256" key="4">
    <source>
        <dbReference type="ARBA" id="ARBA00022741"/>
    </source>
</evidence>
<dbReference type="InterPro" id="IPR014746">
    <property type="entry name" value="Gln_synth/guanido_kin_cat_dom"/>
</dbReference>
<gene>
    <name evidence="8" type="primary">LOC102068766</name>
</gene>
<feature type="domain" description="GS beta-grasp" evidence="7">
    <location>
        <begin position="26"/>
        <end position="106"/>
    </location>
</feature>
<dbReference type="EC" id="6.3.1.2" evidence="2"/>
<evidence type="ECO:0000259" key="7">
    <source>
        <dbReference type="PROSITE" id="PS51986"/>
    </source>
</evidence>
<dbReference type="AlphaFoldDB" id="A0A8D2MNF3"/>
<sequence length="230" mass="25719">MSVSHSSRLNKLVREQYMRLPQDGRVQVTYVWIDGSGEGVRCKSRTLDKEPKSIEDVPEWNFDGSSTAQAEGSNSDMFLVPVCMFRDPFCLDPNKLVLCEVLKYNRKPAETNLRHTCKKVMDLVKDSHPWFGMEQEYTLLGINGHPYGWPDNGFPGPQGKTQAGVGRDVVDGEVPTCPSLPVHLLPLCSGNSRWARVKALRWGITCGWLGSSCTVSARTLGLWPLWTPNP</sequence>
<keyword evidence="9" id="KW-1185">Reference proteome</keyword>
<dbReference type="PANTHER" id="PTHR20852">
    <property type="entry name" value="GLUTAMINE SYNTHETASE"/>
    <property type="match status" value="1"/>
</dbReference>
<dbReference type="InterPro" id="IPR008147">
    <property type="entry name" value="Gln_synt_N"/>
</dbReference>
<dbReference type="GO" id="GO:0006542">
    <property type="term" value="P:glutamine biosynthetic process"/>
    <property type="evidence" value="ECO:0007669"/>
    <property type="project" value="InterPro"/>
</dbReference>
<dbReference type="Gene3D" id="3.10.20.70">
    <property type="entry name" value="Glutamine synthetase, N-terminal domain"/>
    <property type="match status" value="1"/>
</dbReference>
<dbReference type="PANTHER" id="PTHR20852:SF43">
    <property type="entry name" value="GLUTAMINE SYNTHETASE"/>
    <property type="match status" value="1"/>
</dbReference>
<evidence type="ECO:0000256" key="1">
    <source>
        <dbReference type="ARBA" id="ARBA00009897"/>
    </source>
</evidence>
<evidence type="ECO:0000256" key="3">
    <source>
        <dbReference type="ARBA" id="ARBA00022598"/>
    </source>
</evidence>
<dbReference type="Gene3D" id="3.30.590.10">
    <property type="entry name" value="Glutamine synthetase/guanido kinase, catalytic domain"/>
    <property type="match status" value="1"/>
</dbReference>
<dbReference type="GO" id="GO:0005737">
    <property type="term" value="C:cytoplasm"/>
    <property type="evidence" value="ECO:0007669"/>
    <property type="project" value="TreeGrafter"/>
</dbReference>
<organism evidence="8 9">
    <name type="scientific">Zonotrichia albicollis</name>
    <name type="common">White-throated sparrow</name>
    <name type="synonym">Fringilla albicollis</name>
    <dbReference type="NCBI Taxonomy" id="44394"/>
    <lineage>
        <taxon>Eukaryota</taxon>
        <taxon>Metazoa</taxon>
        <taxon>Chordata</taxon>
        <taxon>Craniata</taxon>
        <taxon>Vertebrata</taxon>
        <taxon>Euteleostomi</taxon>
        <taxon>Archelosauria</taxon>
        <taxon>Archosauria</taxon>
        <taxon>Dinosauria</taxon>
        <taxon>Saurischia</taxon>
        <taxon>Theropoda</taxon>
        <taxon>Coelurosauria</taxon>
        <taxon>Aves</taxon>
        <taxon>Neognathae</taxon>
        <taxon>Neoaves</taxon>
        <taxon>Telluraves</taxon>
        <taxon>Australaves</taxon>
        <taxon>Passeriformes</taxon>
        <taxon>Passerellidae</taxon>
        <taxon>Zonotrichia</taxon>
    </lineage>
</organism>
<dbReference type="Proteomes" id="UP000694413">
    <property type="component" value="Unassembled WGS sequence"/>
</dbReference>
<proteinExistence type="inferred from homology"/>
<evidence type="ECO:0000313" key="9">
    <source>
        <dbReference type="Proteomes" id="UP000694413"/>
    </source>
</evidence>